<feature type="domain" description="THIF-type NAD/FAD binding fold" evidence="2">
    <location>
        <begin position="14"/>
        <end position="249"/>
    </location>
</feature>
<name>A0A3S9UXM8_9BACL</name>
<sequence length="349" mass="38374">MIWYKGVVPVQDRYSRQKLFRPIGTTGQQKLLDAKVLIIGAGALGTGLAESLARSGIGHLVIADRDYVEWSNLQRQQLFTEEDAASRKPKAVAVKERLAAINSEVNIEAHVLDVTKEELEGLLPGVQLILDATDNFDTRLLINDISQKYRIPWIYGACVGSYGMTYTILPGVTPCLNCLLGMVSTAGDTCDTVGVIPSVVQTVIAHQVTEAIKLLTGHVYALRRTLLTFDLWKNEQLTIKVDSARRSDCASCGEAADYPYLSAAGTRKTEVLCGRHTVQIRPAKSRELNLPELAQTLGRLDEGQVELNPYLLSFSIGDQRIVLFADGRALIHGTKEPAEAKAIYDRYFG</sequence>
<dbReference type="FunFam" id="3.40.50.720:FF:000080">
    <property type="entry name" value="Thiazole biosynthesis adenylyltransferase ThiF"/>
    <property type="match status" value="1"/>
</dbReference>
<dbReference type="GO" id="GO:0008146">
    <property type="term" value="F:sulfotransferase activity"/>
    <property type="evidence" value="ECO:0007669"/>
    <property type="project" value="TreeGrafter"/>
</dbReference>
<keyword evidence="3" id="KW-0808">Transferase</keyword>
<protein>
    <submittedName>
        <fullName evidence="3">Thiazole biosynthesis adenylyltransferase ThiF</fullName>
    </submittedName>
</protein>
<comment type="similarity">
    <text evidence="1">Belongs to the HesA/MoeB/ThiF family.</text>
</comment>
<evidence type="ECO:0000259" key="2">
    <source>
        <dbReference type="Pfam" id="PF00899"/>
    </source>
</evidence>
<accession>A0A3S9UXM8</accession>
<dbReference type="PANTHER" id="PTHR10953:SF102">
    <property type="entry name" value="ADENYLYLTRANSFERASE AND SULFURTRANSFERASE MOCS3"/>
    <property type="match status" value="1"/>
</dbReference>
<dbReference type="OrthoDB" id="9804286at2"/>
<organism evidence="3 4">
    <name type="scientific">Paenibacillus lutimineralis</name>
    <dbReference type="NCBI Taxonomy" id="2707005"/>
    <lineage>
        <taxon>Bacteria</taxon>
        <taxon>Bacillati</taxon>
        <taxon>Bacillota</taxon>
        <taxon>Bacilli</taxon>
        <taxon>Bacillales</taxon>
        <taxon>Paenibacillaceae</taxon>
        <taxon>Paenibacillus</taxon>
    </lineage>
</organism>
<keyword evidence="3" id="KW-0548">Nucleotidyltransferase</keyword>
<reference evidence="4" key="1">
    <citation type="submission" date="2018-12" db="EMBL/GenBank/DDBJ databases">
        <title>Complete genome sequence of Paenibacillus sp. MBLB1234.</title>
        <authorList>
            <person name="Nam Y.-D."/>
            <person name="Kang J."/>
            <person name="Chung W.-H."/>
            <person name="Park Y.S."/>
        </authorList>
    </citation>
    <scope>NUCLEOTIDE SEQUENCE [LARGE SCALE GENOMIC DNA]</scope>
    <source>
        <strain evidence="4">MBLB1234</strain>
    </source>
</reference>
<dbReference type="PANTHER" id="PTHR10953">
    <property type="entry name" value="UBIQUITIN-ACTIVATING ENZYME E1"/>
    <property type="match status" value="1"/>
</dbReference>
<dbReference type="GO" id="GO:0005829">
    <property type="term" value="C:cytosol"/>
    <property type="evidence" value="ECO:0007669"/>
    <property type="project" value="TreeGrafter"/>
</dbReference>
<dbReference type="SUPFAM" id="SSF69572">
    <property type="entry name" value="Activating enzymes of the ubiquitin-like proteins"/>
    <property type="match status" value="1"/>
</dbReference>
<dbReference type="Gene3D" id="3.40.50.720">
    <property type="entry name" value="NAD(P)-binding Rossmann-like Domain"/>
    <property type="match status" value="1"/>
</dbReference>
<dbReference type="InterPro" id="IPR000594">
    <property type="entry name" value="ThiF_NAD_FAD-bd"/>
</dbReference>
<dbReference type="GO" id="GO:0016779">
    <property type="term" value="F:nucleotidyltransferase activity"/>
    <property type="evidence" value="ECO:0007669"/>
    <property type="project" value="UniProtKB-KW"/>
</dbReference>
<evidence type="ECO:0000313" key="4">
    <source>
        <dbReference type="Proteomes" id="UP000270678"/>
    </source>
</evidence>
<proteinExistence type="inferred from homology"/>
<gene>
    <name evidence="3" type="ORF">EI981_11375</name>
</gene>
<dbReference type="RefSeq" id="WP_126998186.1">
    <property type="nucleotide sequence ID" value="NZ_CP034346.1"/>
</dbReference>
<dbReference type="EMBL" id="CP034346">
    <property type="protein sequence ID" value="AZS15001.1"/>
    <property type="molecule type" value="Genomic_DNA"/>
</dbReference>
<evidence type="ECO:0000256" key="1">
    <source>
        <dbReference type="ARBA" id="ARBA00009919"/>
    </source>
</evidence>
<dbReference type="InterPro" id="IPR035985">
    <property type="entry name" value="Ubiquitin-activating_enz"/>
</dbReference>
<keyword evidence="4" id="KW-1185">Reference proteome</keyword>
<dbReference type="GO" id="GO:0004792">
    <property type="term" value="F:thiosulfate-cyanide sulfurtransferase activity"/>
    <property type="evidence" value="ECO:0007669"/>
    <property type="project" value="TreeGrafter"/>
</dbReference>
<dbReference type="KEGG" id="plut:EI981_11375"/>
<dbReference type="Pfam" id="PF00899">
    <property type="entry name" value="ThiF"/>
    <property type="match status" value="1"/>
</dbReference>
<dbReference type="Proteomes" id="UP000270678">
    <property type="component" value="Chromosome"/>
</dbReference>
<dbReference type="CDD" id="cd00757">
    <property type="entry name" value="ThiF_MoeB_HesA_family"/>
    <property type="match status" value="1"/>
</dbReference>
<dbReference type="GO" id="GO:0008641">
    <property type="term" value="F:ubiquitin-like modifier activating enzyme activity"/>
    <property type="evidence" value="ECO:0007669"/>
    <property type="project" value="InterPro"/>
</dbReference>
<dbReference type="InterPro" id="IPR045886">
    <property type="entry name" value="ThiF/MoeB/HesA"/>
</dbReference>
<dbReference type="AlphaFoldDB" id="A0A3S9UXM8"/>
<evidence type="ECO:0000313" key="3">
    <source>
        <dbReference type="EMBL" id="AZS15001.1"/>
    </source>
</evidence>